<keyword evidence="3" id="KW-1185">Reference proteome</keyword>
<protein>
    <submittedName>
        <fullName evidence="2">Uncharacterized protein</fullName>
    </submittedName>
</protein>
<name>A0A9W8TKJ2_9PEZI</name>
<comment type="caution">
    <text evidence="2">The sequence shown here is derived from an EMBL/GenBank/DDBJ whole genome shotgun (WGS) entry which is preliminary data.</text>
</comment>
<organism evidence="2 3">
    <name type="scientific">Xylaria arbuscula</name>
    <dbReference type="NCBI Taxonomy" id="114810"/>
    <lineage>
        <taxon>Eukaryota</taxon>
        <taxon>Fungi</taxon>
        <taxon>Dikarya</taxon>
        <taxon>Ascomycota</taxon>
        <taxon>Pezizomycotina</taxon>
        <taxon>Sordariomycetes</taxon>
        <taxon>Xylariomycetidae</taxon>
        <taxon>Xylariales</taxon>
        <taxon>Xylariaceae</taxon>
        <taxon>Xylaria</taxon>
    </lineage>
</organism>
<gene>
    <name evidence="2" type="ORF">NPX13_g6272</name>
</gene>
<reference evidence="2" key="1">
    <citation type="submission" date="2022-07" db="EMBL/GenBank/DDBJ databases">
        <title>Genome Sequence of Xylaria arbuscula.</title>
        <authorList>
            <person name="Buettner E."/>
        </authorList>
    </citation>
    <scope>NUCLEOTIDE SEQUENCE</scope>
    <source>
        <strain evidence="2">VT107</strain>
    </source>
</reference>
<evidence type="ECO:0000313" key="2">
    <source>
        <dbReference type="EMBL" id="KAJ3568870.1"/>
    </source>
</evidence>
<dbReference type="EMBL" id="JANPWZ010001090">
    <property type="protein sequence ID" value="KAJ3568870.1"/>
    <property type="molecule type" value="Genomic_DNA"/>
</dbReference>
<sequence>MSQQYTAHSARSSPIEDEDTEVGGVALREPPRDGESEIPLKFARKLRRKQNKKEKWKVIKAQWAKEAAGEKAAGLSAVRQ</sequence>
<evidence type="ECO:0000256" key="1">
    <source>
        <dbReference type="SAM" id="MobiDB-lite"/>
    </source>
</evidence>
<dbReference type="AlphaFoldDB" id="A0A9W8TKJ2"/>
<feature type="compositionally biased region" description="Polar residues" evidence="1">
    <location>
        <begin position="1"/>
        <end position="12"/>
    </location>
</feature>
<evidence type="ECO:0000313" key="3">
    <source>
        <dbReference type="Proteomes" id="UP001148614"/>
    </source>
</evidence>
<feature type="region of interest" description="Disordered" evidence="1">
    <location>
        <begin position="1"/>
        <end position="44"/>
    </location>
</feature>
<dbReference type="Proteomes" id="UP001148614">
    <property type="component" value="Unassembled WGS sequence"/>
</dbReference>
<accession>A0A9W8TKJ2</accession>
<proteinExistence type="predicted"/>